<dbReference type="Gene3D" id="3.40.50.20">
    <property type="match status" value="1"/>
</dbReference>
<dbReference type="HAMAP" id="MF_01928">
    <property type="entry name" value="PurK"/>
    <property type="match status" value="1"/>
</dbReference>
<dbReference type="InterPro" id="IPR016185">
    <property type="entry name" value="PreATP-grasp_dom_sf"/>
</dbReference>
<feature type="binding site" evidence="6">
    <location>
        <begin position="265"/>
        <end position="266"/>
    </location>
    <ligand>
        <name>ATP</name>
        <dbReference type="ChEBI" id="CHEBI:30616"/>
    </ligand>
</feature>
<dbReference type="PANTHER" id="PTHR11609:SF5">
    <property type="entry name" value="PHOSPHORIBOSYLAMINOIMIDAZOLE CARBOXYLASE"/>
    <property type="match status" value="1"/>
</dbReference>
<evidence type="ECO:0000256" key="7">
    <source>
        <dbReference type="RuleBase" id="RU361200"/>
    </source>
</evidence>
<sequence length="379" mass="40633">MSSTFPTIGILGGGQLGKMMAAEAVRMSVDARLLSPKEAGPMQPYTGARVGDWTDPDVLRPFTADCDVVTVESEWAPADAAAEVLPDGAALWPSTKTLSLIKDKGVQKQHLADAGCPVPAFACCETLDEALDAAEEFGYPVVLKQYRGAYDGYGNATAASEDELREAWPDLATEDGAMVETFADFARELAVQVARRPGGNQVVYPVAYTEQRDHRCHAVEVPADIDDAIADKARHIAQKSVDAVEGVGLIAVELFEMPDGRVLVNELAPRPHNTGHYSIEGAATSQFENHVRAVLDWPLGDPSLRTPVAVMVNVLGRREGTPPQTTGLPRALDTECVTPHIYGKPDVRPGRKMGHVTALGADRADTRKRAEMAASAIEL</sequence>
<dbReference type="InterPro" id="IPR011054">
    <property type="entry name" value="Rudment_hybrid_motif"/>
</dbReference>
<comment type="function">
    <text evidence="7">Catalyzes the ATP-dependent conversion of 5-aminoimidazole ribonucleotide (AIR) and HCO(3)- to N5-carboxyaminoimidazole ribonucleotide (N5-CAIR).</text>
</comment>
<dbReference type="GO" id="GO:0005524">
    <property type="term" value="F:ATP binding"/>
    <property type="evidence" value="ECO:0007669"/>
    <property type="project" value="UniProtKB-UniRule"/>
</dbReference>
<dbReference type="Proteomes" id="UP001155057">
    <property type="component" value="Unassembled WGS sequence"/>
</dbReference>
<evidence type="ECO:0000256" key="2">
    <source>
        <dbReference type="ARBA" id="ARBA00022755"/>
    </source>
</evidence>
<comment type="subunit">
    <text evidence="6 7">Homodimer.</text>
</comment>
<dbReference type="PANTHER" id="PTHR11609">
    <property type="entry name" value="PURINE BIOSYNTHESIS PROTEIN 6/7, PUR6/7"/>
    <property type="match status" value="1"/>
</dbReference>
<dbReference type="Pfam" id="PF17769">
    <property type="entry name" value="PurK_C"/>
    <property type="match status" value="1"/>
</dbReference>
<dbReference type="GO" id="GO:0046872">
    <property type="term" value="F:metal ion binding"/>
    <property type="evidence" value="ECO:0007669"/>
    <property type="project" value="InterPro"/>
</dbReference>
<dbReference type="Gene3D" id="3.30.470.20">
    <property type="entry name" value="ATP-grasp fold, B domain"/>
    <property type="match status" value="1"/>
</dbReference>
<comment type="similarity">
    <text evidence="6 7">Belongs to the PurK/PurT family.</text>
</comment>
<dbReference type="Pfam" id="PF22660">
    <property type="entry name" value="RS_preATP-grasp-like"/>
    <property type="match status" value="1"/>
</dbReference>
<dbReference type="NCBIfam" id="NF004680">
    <property type="entry name" value="PRK06019.1-6"/>
    <property type="match status" value="1"/>
</dbReference>
<accession>A0A9X2TGF7</accession>
<dbReference type="Pfam" id="PF02222">
    <property type="entry name" value="ATP-grasp"/>
    <property type="match status" value="1"/>
</dbReference>
<dbReference type="SUPFAM" id="SSF56059">
    <property type="entry name" value="Glutathione synthetase ATP-binding domain-like"/>
    <property type="match status" value="1"/>
</dbReference>
<evidence type="ECO:0000313" key="10">
    <source>
        <dbReference type="Proteomes" id="UP001155057"/>
    </source>
</evidence>
<protein>
    <recommendedName>
        <fullName evidence="6 7">N5-carboxyaminoimidazole ribonucleotide synthase</fullName>
        <shortName evidence="6 7">N5-CAIR synthase</shortName>
        <ecNumber evidence="6 7">6.3.4.18</ecNumber>
    </recommendedName>
    <alternativeName>
        <fullName evidence="6 7">5-(carboxyamino)imidazole ribonucleotide synthetase</fullName>
    </alternativeName>
</protein>
<dbReference type="NCBIfam" id="NF004679">
    <property type="entry name" value="PRK06019.1-5"/>
    <property type="match status" value="1"/>
</dbReference>
<comment type="catalytic activity">
    <reaction evidence="6 7">
        <text>5-amino-1-(5-phospho-beta-D-ribosyl)imidazole + hydrogencarbonate + ATP = 5-carboxyamino-1-(5-phospho-D-ribosyl)imidazole + ADP + phosphate + 2 H(+)</text>
        <dbReference type="Rhea" id="RHEA:19317"/>
        <dbReference type="ChEBI" id="CHEBI:15378"/>
        <dbReference type="ChEBI" id="CHEBI:17544"/>
        <dbReference type="ChEBI" id="CHEBI:30616"/>
        <dbReference type="ChEBI" id="CHEBI:43474"/>
        <dbReference type="ChEBI" id="CHEBI:58730"/>
        <dbReference type="ChEBI" id="CHEBI:137981"/>
        <dbReference type="ChEBI" id="CHEBI:456216"/>
        <dbReference type="EC" id="6.3.4.18"/>
    </reaction>
</comment>
<dbReference type="GO" id="GO:0004638">
    <property type="term" value="F:phosphoribosylaminoimidazole carboxylase activity"/>
    <property type="evidence" value="ECO:0007669"/>
    <property type="project" value="InterPro"/>
</dbReference>
<name>A0A9X2TGF7_9BACT</name>
<keyword evidence="5" id="KW-0456">Lyase</keyword>
<keyword evidence="3" id="KW-0210">Decarboxylase</keyword>
<evidence type="ECO:0000259" key="8">
    <source>
        <dbReference type="PROSITE" id="PS50975"/>
    </source>
</evidence>
<proteinExistence type="inferred from homology"/>
<keyword evidence="4 6" id="KW-0067">ATP-binding</keyword>
<comment type="caution">
    <text evidence="9">The sequence shown here is derived from an EMBL/GenBank/DDBJ whole genome shotgun (WGS) entry which is preliminary data.</text>
</comment>
<feature type="binding site" evidence="6">
    <location>
        <position position="188"/>
    </location>
    <ligand>
        <name>ATP</name>
        <dbReference type="ChEBI" id="CHEBI:30616"/>
    </ligand>
</feature>
<comment type="caution">
    <text evidence="6">Lacks conserved residue(s) required for the propagation of feature annotation.</text>
</comment>
<dbReference type="InterPro" id="IPR005875">
    <property type="entry name" value="PurK"/>
</dbReference>
<evidence type="ECO:0000313" key="9">
    <source>
        <dbReference type="EMBL" id="MCS3709166.1"/>
    </source>
</evidence>
<dbReference type="GO" id="GO:0005829">
    <property type="term" value="C:cytosol"/>
    <property type="evidence" value="ECO:0007669"/>
    <property type="project" value="TreeGrafter"/>
</dbReference>
<gene>
    <name evidence="6 7" type="primary">purK</name>
    <name evidence="9" type="ORF">GGP61_000761</name>
</gene>
<dbReference type="SUPFAM" id="SSF51246">
    <property type="entry name" value="Rudiment single hybrid motif"/>
    <property type="match status" value="1"/>
</dbReference>
<dbReference type="EMBL" id="JANUAE010000002">
    <property type="protein sequence ID" value="MCS3709166.1"/>
    <property type="molecule type" value="Genomic_DNA"/>
</dbReference>
<feature type="binding site" evidence="6">
    <location>
        <position position="104"/>
    </location>
    <ligand>
        <name>ATP</name>
        <dbReference type="ChEBI" id="CHEBI:30616"/>
    </ligand>
</feature>
<dbReference type="InterPro" id="IPR013815">
    <property type="entry name" value="ATP_grasp_subdomain_1"/>
</dbReference>
<evidence type="ECO:0000256" key="6">
    <source>
        <dbReference type="HAMAP-Rule" id="MF_01928"/>
    </source>
</evidence>
<dbReference type="EC" id="6.3.4.18" evidence="6 7"/>
<feature type="binding site" evidence="6">
    <location>
        <position position="144"/>
    </location>
    <ligand>
        <name>ATP</name>
        <dbReference type="ChEBI" id="CHEBI:30616"/>
    </ligand>
</feature>
<comment type="function">
    <text evidence="6">Catalyzes the ATP-dependent conversion of 5-aminoimidazole ribonucleotide (AIR) and HCO(3)(-) to N5-carboxyaminoimidazole ribonucleotide (N5-CAIR).</text>
</comment>
<reference evidence="9" key="1">
    <citation type="submission" date="2022-08" db="EMBL/GenBank/DDBJ databases">
        <title>Genomic Encyclopedia of Type Strains, Phase V (KMG-V): Genome sequencing to study the core and pangenomes of soil and plant-associated prokaryotes.</title>
        <authorList>
            <person name="Whitman W."/>
        </authorList>
    </citation>
    <scope>NUCLEOTIDE SEQUENCE</scope>
    <source>
        <strain evidence="9">SP3049</strain>
    </source>
</reference>
<dbReference type="GO" id="GO:0006189">
    <property type="term" value="P:'de novo' IMP biosynthetic process"/>
    <property type="evidence" value="ECO:0007669"/>
    <property type="project" value="UniProtKB-UniRule"/>
</dbReference>
<keyword evidence="6 7" id="KW-0436">Ligase</keyword>
<dbReference type="GO" id="GO:0034028">
    <property type="term" value="F:5-(carboxyamino)imidazole ribonucleotide synthase activity"/>
    <property type="evidence" value="ECO:0007669"/>
    <property type="project" value="UniProtKB-UniRule"/>
</dbReference>
<dbReference type="PROSITE" id="PS50975">
    <property type="entry name" value="ATP_GRASP"/>
    <property type="match status" value="1"/>
</dbReference>
<dbReference type="InterPro" id="IPR003135">
    <property type="entry name" value="ATP-grasp_carboxylate-amine"/>
</dbReference>
<dbReference type="Gene3D" id="3.30.1490.20">
    <property type="entry name" value="ATP-grasp fold, A domain"/>
    <property type="match status" value="1"/>
</dbReference>
<evidence type="ECO:0000256" key="1">
    <source>
        <dbReference type="ARBA" id="ARBA00022741"/>
    </source>
</evidence>
<dbReference type="InterPro" id="IPR054350">
    <property type="entry name" value="PurT/PurK_preATP-grasp"/>
</dbReference>
<dbReference type="SUPFAM" id="SSF52440">
    <property type="entry name" value="PreATP-grasp domain"/>
    <property type="match status" value="1"/>
</dbReference>
<dbReference type="NCBIfam" id="TIGR01161">
    <property type="entry name" value="purK"/>
    <property type="match status" value="1"/>
</dbReference>
<dbReference type="InterPro" id="IPR011761">
    <property type="entry name" value="ATP-grasp"/>
</dbReference>
<evidence type="ECO:0000256" key="5">
    <source>
        <dbReference type="ARBA" id="ARBA00023239"/>
    </source>
</evidence>
<dbReference type="FunFam" id="3.30.470.20:FF:000037">
    <property type="entry name" value="Phosphoribosylaminoimidazole carboxylase, chloroplastic"/>
    <property type="match status" value="1"/>
</dbReference>
<dbReference type="RefSeq" id="WP_259123428.1">
    <property type="nucleotide sequence ID" value="NZ_JANUAE010000002.1"/>
</dbReference>
<feature type="domain" description="ATP-grasp" evidence="8">
    <location>
        <begin position="108"/>
        <end position="295"/>
    </location>
</feature>
<dbReference type="AlphaFoldDB" id="A0A9X2TGF7"/>
<evidence type="ECO:0000256" key="3">
    <source>
        <dbReference type="ARBA" id="ARBA00022793"/>
    </source>
</evidence>
<dbReference type="InterPro" id="IPR040686">
    <property type="entry name" value="PurK_C"/>
</dbReference>
<comment type="pathway">
    <text evidence="6 7">Purine metabolism; IMP biosynthesis via de novo pathway; 5-amino-1-(5-phospho-D-ribosyl)imidazole-4-carboxylate from 5-amino-1-(5-phospho-D-ribosyl)imidazole (N5-CAIR route): step 1/2.</text>
</comment>
<organism evidence="9 10">
    <name type="scientific">Salinibacter ruber</name>
    <dbReference type="NCBI Taxonomy" id="146919"/>
    <lineage>
        <taxon>Bacteria</taxon>
        <taxon>Pseudomonadati</taxon>
        <taxon>Rhodothermota</taxon>
        <taxon>Rhodothermia</taxon>
        <taxon>Rhodothermales</taxon>
        <taxon>Salinibacteraceae</taxon>
        <taxon>Salinibacter</taxon>
    </lineage>
</organism>
<keyword evidence="2 6" id="KW-0658">Purine biosynthesis</keyword>
<keyword evidence="1 6" id="KW-0547">Nucleotide-binding</keyword>
<evidence type="ECO:0000256" key="4">
    <source>
        <dbReference type="ARBA" id="ARBA00022840"/>
    </source>
</evidence>